<accession>A0ABN9YA60</accession>
<dbReference type="EMBL" id="CAUYUJ010021915">
    <property type="protein sequence ID" value="CAK0907751.1"/>
    <property type="molecule type" value="Genomic_DNA"/>
</dbReference>
<evidence type="ECO:0000256" key="1">
    <source>
        <dbReference type="SAM" id="SignalP"/>
    </source>
</evidence>
<keyword evidence="1" id="KW-0732">Signal</keyword>
<evidence type="ECO:0000313" key="3">
    <source>
        <dbReference type="Proteomes" id="UP001189429"/>
    </source>
</evidence>
<keyword evidence="3" id="KW-1185">Reference proteome</keyword>
<gene>
    <name evidence="2" type="ORF">PCOR1329_LOCUS82669</name>
</gene>
<evidence type="ECO:0008006" key="4">
    <source>
        <dbReference type="Google" id="ProtNLM"/>
    </source>
</evidence>
<protein>
    <recommendedName>
        <fullName evidence="4">Subtilisin</fullName>
    </recommendedName>
</protein>
<sequence>MGAGRGRWQSPAGTRVASTALAWLALRASPAAGADDDQVMAGVVCKYKKHENKAYMSAVNWIKLQSQEEAAKQCSERELCEGYHQHPFTKMWYLFKEGAELIEEGRVTEGFVAYKSKKKGPTHASASAGGLAGAASWPALGAGAASRSGAHARAGEVAAAPASVEGAALNSRLPLIGCLAGLLLLATLRGAAGGEGQTDGLDLSDTCESCLVKGGGWCTTEQRCVEDDIAHCDAESLIGLAGFTNDCGSDEEGQKPRVRPWIDKGVLVSYPHENGTCCLGIGIVNRGARPTSWRSTPSCCATGLGRR</sequence>
<feature type="signal peptide" evidence="1">
    <location>
        <begin position="1"/>
        <end position="33"/>
    </location>
</feature>
<reference evidence="2" key="1">
    <citation type="submission" date="2023-10" db="EMBL/GenBank/DDBJ databases">
        <authorList>
            <person name="Chen Y."/>
            <person name="Shah S."/>
            <person name="Dougan E. K."/>
            <person name="Thang M."/>
            <person name="Chan C."/>
        </authorList>
    </citation>
    <scope>NUCLEOTIDE SEQUENCE [LARGE SCALE GENOMIC DNA]</scope>
</reference>
<feature type="chain" id="PRO_5047515722" description="Subtilisin" evidence="1">
    <location>
        <begin position="34"/>
        <end position="307"/>
    </location>
</feature>
<organism evidence="2 3">
    <name type="scientific">Prorocentrum cordatum</name>
    <dbReference type="NCBI Taxonomy" id="2364126"/>
    <lineage>
        <taxon>Eukaryota</taxon>
        <taxon>Sar</taxon>
        <taxon>Alveolata</taxon>
        <taxon>Dinophyceae</taxon>
        <taxon>Prorocentrales</taxon>
        <taxon>Prorocentraceae</taxon>
        <taxon>Prorocentrum</taxon>
    </lineage>
</organism>
<dbReference type="Proteomes" id="UP001189429">
    <property type="component" value="Unassembled WGS sequence"/>
</dbReference>
<name>A0ABN9YA60_9DINO</name>
<evidence type="ECO:0000313" key="2">
    <source>
        <dbReference type="EMBL" id="CAK0907751.1"/>
    </source>
</evidence>
<proteinExistence type="predicted"/>
<comment type="caution">
    <text evidence="2">The sequence shown here is derived from an EMBL/GenBank/DDBJ whole genome shotgun (WGS) entry which is preliminary data.</text>
</comment>